<dbReference type="AlphaFoldDB" id="A0A7W6WL80"/>
<evidence type="ECO:0000313" key="1">
    <source>
        <dbReference type="EMBL" id="MBB4286529.1"/>
    </source>
</evidence>
<proteinExistence type="predicted"/>
<sequence length="741" mass="79457">MMAMAATGGTMARTILALEHPSAKDARDGLIHAVAEFPLNHLGLVVRHHSLLDPLPDPDTLGDVRAVLTWLRGETLPDAAALLRWAVAMQARGVRFVVLGDLPFTEALNTPETHALAARFLATLGVRAEDRWIAATYGVTFPVREPWMMDYERRIGGILPGYPVVRPAGGDTRSWLVARTGEDATLDSHLVVTGPGGGFAAAGYELFTADAPSGAVPGAIDPLGLRAWLIDPFLFFGQALGLDGLPRPDVTTLVGRRLYFSHIDGDGWNSKAELPGYEERGAIAAEVILREVIAPCPDLPVTVGPIAAELDPDWRGGSPSQEMARALFALPQVEPASHTYTHPFHWAFFADYTPEKEAPFIAALAERGTLDTYDGGALDQEILDLGATNLADGYARPRAFMDAPFDLETEMGGAAAFIGRFAPPDKPVRVVLWSGDTTPFPEALAVARADGLLAINGGDTRYDSAFPSVAWVSPIGCLTGGECQIYTAASNENTYTDLWRDRFFGFRYLTETWDRSGTPARLKPINLYYHMYSGSKVASLNALLHNLDYVRTQPVCPVTTSHYVRIAGGFFDVTLVEVAPARWRVEQRGALQTLRFDAATVRAVDMAASVGVLGQRHAQGSLYVALDSAVVAPEVALMDWPTPDRAPPGAAVPYVIESRWPLWGLTRTPGGVTVQAQGFGDGTMAWQVAPGARTHVTVTDADGAAVVRTTAVADAEGRLDLTLPPVAMAGATVTLRFGGTG</sequence>
<accession>A0A7W6WL80</accession>
<dbReference type="Proteomes" id="UP000555728">
    <property type="component" value="Unassembled WGS sequence"/>
</dbReference>
<dbReference type="RefSeq" id="WP_184435450.1">
    <property type="nucleotide sequence ID" value="NZ_JACIGI010000017.1"/>
</dbReference>
<keyword evidence="2" id="KW-1185">Reference proteome</keyword>
<dbReference type="EMBL" id="JACIGI010000017">
    <property type="protein sequence ID" value="MBB4286529.1"/>
    <property type="molecule type" value="Genomic_DNA"/>
</dbReference>
<dbReference type="PANTHER" id="PTHR35882">
    <property type="entry name" value="PELA"/>
    <property type="match status" value="1"/>
</dbReference>
<comment type="caution">
    <text evidence="1">The sequence shown here is derived from an EMBL/GenBank/DDBJ whole genome shotgun (WGS) entry which is preliminary data.</text>
</comment>
<protein>
    <submittedName>
        <fullName evidence="1">Uncharacterized protein</fullName>
    </submittedName>
</protein>
<dbReference type="PANTHER" id="PTHR35882:SF2">
    <property type="entry name" value="PELA"/>
    <property type="match status" value="1"/>
</dbReference>
<organism evidence="1 2">
    <name type="scientific">Roseospira goensis</name>
    <dbReference type="NCBI Taxonomy" id="391922"/>
    <lineage>
        <taxon>Bacteria</taxon>
        <taxon>Pseudomonadati</taxon>
        <taxon>Pseudomonadota</taxon>
        <taxon>Alphaproteobacteria</taxon>
        <taxon>Rhodospirillales</taxon>
        <taxon>Rhodospirillaceae</taxon>
        <taxon>Roseospira</taxon>
    </lineage>
</organism>
<gene>
    <name evidence="1" type="ORF">GGD88_002261</name>
</gene>
<dbReference type="CDD" id="cd10922">
    <property type="entry name" value="CE4_PelA_like_C"/>
    <property type="match status" value="1"/>
</dbReference>
<name>A0A7W6WL80_9PROT</name>
<evidence type="ECO:0000313" key="2">
    <source>
        <dbReference type="Proteomes" id="UP000555728"/>
    </source>
</evidence>
<reference evidence="1 2" key="1">
    <citation type="submission" date="2020-08" db="EMBL/GenBank/DDBJ databases">
        <title>Genome sequencing of Purple Non-Sulfur Bacteria from various extreme environments.</title>
        <authorList>
            <person name="Mayer M."/>
        </authorList>
    </citation>
    <scope>NUCLEOTIDE SEQUENCE [LARGE SCALE GENOMIC DNA]</scope>
    <source>
        <strain evidence="1 2">JA135</strain>
    </source>
</reference>